<evidence type="ECO:0000259" key="8">
    <source>
        <dbReference type="Pfam" id="PF20684"/>
    </source>
</evidence>
<keyword evidence="9" id="KW-0489">Methyltransferase</keyword>
<keyword evidence="3" id="KW-0560">Oxidoreductase</keyword>
<dbReference type="GO" id="GO:0004497">
    <property type="term" value="F:monooxygenase activity"/>
    <property type="evidence" value="ECO:0007669"/>
    <property type="project" value="InterPro"/>
</dbReference>
<dbReference type="Proteomes" id="UP000054383">
    <property type="component" value="Unassembled WGS sequence"/>
</dbReference>
<dbReference type="InterPro" id="IPR050121">
    <property type="entry name" value="Cytochrome_P450_monoxygenase"/>
</dbReference>
<dbReference type="GO" id="GO:0016705">
    <property type="term" value="F:oxidoreductase activity, acting on paired donors, with incorporation or reduction of molecular oxygen"/>
    <property type="evidence" value="ECO:0007669"/>
    <property type="project" value="InterPro"/>
</dbReference>
<dbReference type="STRING" id="28573.A0A0U1MAH9"/>
<dbReference type="PANTHER" id="PTHR24305:SF168">
    <property type="entry name" value="P450, PUTATIVE (EUROFUNG)-RELATED"/>
    <property type="match status" value="1"/>
</dbReference>
<dbReference type="Pfam" id="PF20684">
    <property type="entry name" value="Fung_rhodopsin"/>
    <property type="match status" value="1"/>
</dbReference>
<evidence type="ECO:0000256" key="5">
    <source>
        <dbReference type="PIRSR" id="PIRSR602401-1"/>
    </source>
</evidence>
<sequence>MDRGKRRIRWVVHSTEGAAVDKESHVFNAYCLGPVARIGPNNVITDDPDTTRRILAARSGYVRGPWFDSVRIDPYIPNIVSERDVKKHSKIRAKLAPSFTGRSVAAMEPIIDGLVLGWLDLLRKRFAGPDQGLCDIGKRVQFLTVDIITKICLGDEIGCVKNDCDMHHLLETVEMGNKVCQYFSVFLEMNTLFFQLARIPALAKRLFPRPSDSTGVGRLMGMIHQVVEARAPEENRRNDVVSSLLNQGMIKDQIDSELIIALVAGSDTTSTSVQSILLSIITNPQVYDTLRSEIRGAVARGQISSPIQDAEAKQLVYLQASVLEGLRIFPPLSQLRERVVPPGGDTVGGYYLPEGTFVGLNTWGLQRNKAVYGEDAGLFCPERWLTDDADRLHAMHQTHSLIFGHGSTKCLGMSMAMMELTKVIFELLRNFDITIANPHKPWVSRGYGIFFQKDFYVCLRPVNYTHPPTYEDAVGSIPPVTTMADLTPEALSQLLDYPTQAPPPGVTPNFNNPHSIAYQVYITAGFCVTKGAFGKHSWDIRMGDYTKSQVVLALLVEITLPLSICAVKASVLMLYLHVFGILRWMRIASITGIVFIVAFHLSLSISFAAMCAPQASSRLDFLAAFISNKCRHTNALVVFQGAGNVAIDLFLLTLPLPAIWGMQMPLRRKLATSAMFSVGLCACSSSIIGLIYRVQFYRADSDTSYLVVPLWATSMAEETAGVIICCMPSTAIVFKSVKGPVASWLSSKLPRLTGSSPSRDRRGKAKTRSQSYSSLGELSSPNIWVDSEADTHSLQQLKPGNAGVIKKMEFTVSRTVQQGYGRQGHL</sequence>
<keyword evidence="5" id="KW-0349">Heme</keyword>
<protein>
    <submittedName>
        <fullName evidence="9">Pisatin demethylase</fullName>
    </submittedName>
</protein>
<feature type="domain" description="Rhodopsin" evidence="8">
    <location>
        <begin position="519"/>
        <end position="734"/>
    </location>
</feature>
<keyword evidence="7" id="KW-0472">Membrane</keyword>
<evidence type="ECO:0000313" key="9">
    <source>
        <dbReference type="EMBL" id="CRG92637.1"/>
    </source>
</evidence>
<organism evidence="9 10">
    <name type="scientific">Talaromyces islandicus</name>
    <name type="common">Penicillium islandicum</name>
    <dbReference type="NCBI Taxonomy" id="28573"/>
    <lineage>
        <taxon>Eukaryota</taxon>
        <taxon>Fungi</taxon>
        <taxon>Dikarya</taxon>
        <taxon>Ascomycota</taxon>
        <taxon>Pezizomycotina</taxon>
        <taxon>Eurotiomycetes</taxon>
        <taxon>Eurotiomycetidae</taxon>
        <taxon>Eurotiales</taxon>
        <taxon>Trichocomaceae</taxon>
        <taxon>Talaromyces</taxon>
        <taxon>Talaromyces sect. Islandici</taxon>
    </lineage>
</organism>
<keyword evidence="4 5" id="KW-0408">Iron</keyword>
<dbReference type="Gene3D" id="1.10.630.10">
    <property type="entry name" value="Cytochrome P450"/>
    <property type="match status" value="1"/>
</dbReference>
<gene>
    <name evidence="9" type="ORF">PISL3812_09700</name>
</gene>
<dbReference type="PANTHER" id="PTHR24305">
    <property type="entry name" value="CYTOCHROME P450"/>
    <property type="match status" value="1"/>
</dbReference>
<dbReference type="GO" id="GO:0020037">
    <property type="term" value="F:heme binding"/>
    <property type="evidence" value="ECO:0007669"/>
    <property type="project" value="InterPro"/>
</dbReference>
<dbReference type="EMBL" id="CVMT01000013">
    <property type="protein sequence ID" value="CRG92637.1"/>
    <property type="molecule type" value="Genomic_DNA"/>
</dbReference>
<dbReference type="InterPro" id="IPR036396">
    <property type="entry name" value="Cyt_P450_sf"/>
</dbReference>
<keyword evidence="7" id="KW-0812">Transmembrane</keyword>
<keyword evidence="7" id="KW-1133">Transmembrane helix</keyword>
<name>A0A0U1MAH9_TALIS</name>
<comment type="cofactor">
    <cofactor evidence="1 5">
        <name>heme</name>
        <dbReference type="ChEBI" id="CHEBI:30413"/>
    </cofactor>
</comment>
<evidence type="ECO:0000256" key="7">
    <source>
        <dbReference type="SAM" id="Phobius"/>
    </source>
</evidence>
<feature type="transmembrane region" description="Helical" evidence="7">
    <location>
        <begin position="633"/>
        <end position="654"/>
    </location>
</feature>
<dbReference type="InterPro" id="IPR002401">
    <property type="entry name" value="Cyt_P450_E_grp-I"/>
</dbReference>
<keyword evidence="2 5" id="KW-0479">Metal-binding</keyword>
<accession>A0A0U1MAH9</accession>
<evidence type="ECO:0000256" key="3">
    <source>
        <dbReference type="ARBA" id="ARBA00023002"/>
    </source>
</evidence>
<dbReference type="Pfam" id="PF00067">
    <property type="entry name" value="p450"/>
    <property type="match status" value="1"/>
</dbReference>
<keyword evidence="9" id="KW-0808">Transferase</keyword>
<dbReference type="AlphaFoldDB" id="A0A0U1MAH9"/>
<feature type="transmembrane region" description="Helical" evidence="7">
    <location>
        <begin position="550"/>
        <end position="575"/>
    </location>
</feature>
<dbReference type="GO" id="GO:0032259">
    <property type="term" value="P:methylation"/>
    <property type="evidence" value="ECO:0007669"/>
    <property type="project" value="UniProtKB-KW"/>
</dbReference>
<dbReference type="SUPFAM" id="SSF48264">
    <property type="entry name" value="Cytochrome P450"/>
    <property type="match status" value="1"/>
</dbReference>
<dbReference type="GO" id="GO:0008168">
    <property type="term" value="F:methyltransferase activity"/>
    <property type="evidence" value="ECO:0007669"/>
    <property type="project" value="UniProtKB-KW"/>
</dbReference>
<evidence type="ECO:0000256" key="1">
    <source>
        <dbReference type="ARBA" id="ARBA00001971"/>
    </source>
</evidence>
<dbReference type="GO" id="GO:0005506">
    <property type="term" value="F:iron ion binding"/>
    <property type="evidence" value="ECO:0007669"/>
    <property type="project" value="InterPro"/>
</dbReference>
<dbReference type="PRINTS" id="PR00385">
    <property type="entry name" value="P450"/>
</dbReference>
<proteinExistence type="predicted"/>
<evidence type="ECO:0000256" key="6">
    <source>
        <dbReference type="SAM" id="MobiDB-lite"/>
    </source>
</evidence>
<evidence type="ECO:0000313" key="10">
    <source>
        <dbReference type="Proteomes" id="UP000054383"/>
    </source>
</evidence>
<keyword evidence="10" id="KW-1185">Reference proteome</keyword>
<feature type="transmembrane region" description="Helical" evidence="7">
    <location>
        <begin position="674"/>
        <end position="692"/>
    </location>
</feature>
<dbReference type="InterPro" id="IPR049326">
    <property type="entry name" value="Rhodopsin_dom_fungi"/>
</dbReference>
<dbReference type="OrthoDB" id="3934656at2759"/>
<feature type="binding site" description="axial binding residue" evidence="5">
    <location>
        <position position="410"/>
    </location>
    <ligand>
        <name>heme</name>
        <dbReference type="ChEBI" id="CHEBI:30413"/>
    </ligand>
    <ligandPart>
        <name>Fe</name>
        <dbReference type="ChEBI" id="CHEBI:18248"/>
    </ligandPart>
</feature>
<dbReference type="CDD" id="cd11060">
    <property type="entry name" value="CYP57A1-like"/>
    <property type="match status" value="1"/>
</dbReference>
<dbReference type="InterPro" id="IPR001128">
    <property type="entry name" value="Cyt_P450"/>
</dbReference>
<dbReference type="InterPro" id="IPR017972">
    <property type="entry name" value="Cyt_P450_CS"/>
</dbReference>
<dbReference type="PRINTS" id="PR00463">
    <property type="entry name" value="EP450I"/>
</dbReference>
<feature type="transmembrane region" description="Helical" evidence="7">
    <location>
        <begin position="587"/>
        <end position="612"/>
    </location>
</feature>
<evidence type="ECO:0000256" key="2">
    <source>
        <dbReference type="ARBA" id="ARBA00022723"/>
    </source>
</evidence>
<evidence type="ECO:0000256" key="4">
    <source>
        <dbReference type="ARBA" id="ARBA00023004"/>
    </source>
</evidence>
<feature type="region of interest" description="Disordered" evidence="6">
    <location>
        <begin position="752"/>
        <end position="776"/>
    </location>
</feature>
<reference evidence="9 10" key="1">
    <citation type="submission" date="2015-04" db="EMBL/GenBank/DDBJ databases">
        <authorList>
            <person name="Syromyatnikov M.Y."/>
            <person name="Popov V.N."/>
        </authorList>
    </citation>
    <scope>NUCLEOTIDE SEQUENCE [LARGE SCALE GENOMIC DNA]</scope>
    <source>
        <strain evidence="9">WF-38-12</strain>
    </source>
</reference>
<dbReference type="PROSITE" id="PS00086">
    <property type="entry name" value="CYTOCHROME_P450"/>
    <property type="match status" value="1"/>
</dbReference>